<dbReference type="PANTHER" id="PTHR43297">
    <property type="entry name" value="OLIGOPEPTIDE TRANSPORT ATP-BINDING PROTEIN APPD"/>
    <property type="match status" value="1"/>
</dbReference>
<dbReference type="SMART" id="SM00382">
    <property type="entry name" value="AAA"/>
    <property type="match status" value="1"/>
</dbReference>
<keyword evidence="5" id="KW-0533">Nickel</keyword>
<proteinExistence type="inferred from homology"/>
<evidence type="ECO:0000256" key="7">
    <source>
        <dbReference type="ARBA" id="ARBA00022840"/>
    </source>
</evidence>
<dbReference type="Gene3D" id="3.40.50.300">
    <property type="entry name" value="P-loop containing nucleotide triphosphate hydrolases"/>
    <property type="match status" value="1"/>
</dbReference>
<dbReference type="SUPFAM" id="SSF52540">
    <property type="entry name" value="P-loop containing nucleoside triphosphate hydrolases"/>
    <property type="match status" value="1"/>
</dbReference>
<name>A0A9E3H2D0_9NOST</name>
<evidence type="ECO:0000313" key="17">
    <source>
        <dbReference type="EMBL" id="MBW4430187.1"/>
    </source>
</evidence>
<dbReference type="Pfam" id="PF08352">
    <property type="entry name" value="oligo_HPY"/>
    <property type="match status" value="1"/>
</dbReference>
<keyword evidence="7 17" id="KW-0067">ATP-binding</keyword>
<gene>
    <name evidence="17" type="ORF">KME28_00010</name>
</gene>
<comment type="caution">
    <text evidence="17">The sequence shown here is derived from an EMBL/GenBank/DDBJ whole genome shotgun (WGS) entry which is preliminary data.</text>
</comment>
<keyword evidence="6" id="KW-0547">Nucleotide-binding</keyword>
<dbReference type="NCBIfam" id="TIGR01727">
    <property type="entry name" value="oligo_HPY"/>
    <property type="match status" value="1"/>
</dbReference>
<evidence type="ECO:0000256" key="5">
    <source>
        <dbReference type="ARBA" id="ARBA00022596"/>
    </source>
</evidence>
<dbReference type="InterPro" id="IPR027417">
    <property type="entry name" value="P-loop_NTPase"/>
</dbReference>
<feature type="domain" description="ABC transporter" evidence="16">
    <location>
        <begin position="4"/>
        <end position="248"/>
    </location>
</feature>
<evidence type="ECO:0000259" key="16">
    <source>
        <dbReference type="PROSITE" id="PS50893"/>
    </source>
</evidence>
<dbReference type="GO" id="GO:0016887">
    <property type="term" value="F:ATP hydrolysis activity"/>
    <property type="evidence" value="ECO:0007669"/>
    <property type="project" value="InterPro"/>
</dbReference>
<dbReference type="InterPro" id="IPR003439">
    <property type="entry name" value="ABC_transporter-like_ATP-bd"/>
</dbReference>
<dbReference type="CDD" id="cd03257">
    <property type="entry name" value="ABC_NikE_OppD_transporters"/>
    <property type="match status" value="1"/>
</dbReference>
<keyword evidence="10" id="KW-0921">Nickel transport</keyword>
<sequence length="309" mass="33537">MLCVQNLSVTFTMYDQGLSQKQTTAIADLDLKVNAGEVVAVVGSSGSGKSLLAHAILGILPKNAQVTGKITYNNEHLTYKRQIELRGKEIVLIPQSVSYLDPLMSVGKQLNRIARLRGLSTNASQQIIDQVLARYKLASSVKHLFPFQLSGGMARRILVAMAVIGQANLVIADEPTPGLHPEVVVETLNHLRELADEGKGVLLITHELEAALQIADKVAVFYAGTTVEIAAKTDFTHGGKALRHPYTQALWRSLPQNEFIPVSGTQPNPDSLPLGCLFAERCPIATTDCLTHRPPLREVCNGLVRCIHA</sequence>
<dbReference type="PANTHER" id="PTHR43297:SF13">
    <property type="entry name" value="NICKEL ABC TRANSPORTER, ATP-BINDING PROTEIN"/>
    <property type="match status" value="1"/>
</dbReference>
<evidence type="ECO:0000256" key="14">
    <source>
        <dbReference type="ARBA" id="ARBA00044143"/>
    </source>
</evidence>
<dbReference type="Proteomes" id="UP000813215">
    <property type="component" value="Unassembled WGS sequence"/>
</dbReference>
<keyword evidence="3" id="KW-0813">Transport</keyword>
<evidence type="ECO:0000256" key="11">
    <source>
        <dbReference type="ARBA" id="ARBA00023136"/>
    </source>
</evidence>
<comment type="subunit">
    <text evidence="12">The complex is composed of two ATP-binding proteins (NikD and NikE), two transmembrane proteins (NikB and NikC) and a solute-binding protein (NikA).</text>
</comment>
<dbReference type="EMBL" id="JAHHHW010000001">
    <property type="protein sequence ID" value="MBW4430187.1"/>
    <property type="molecule type" value="Genomic_DNA"/>
</dbReference>
<dbReference type="Pfam" id="PF00005">
    <property type="entry name" value="ABC_tran"/>
    <property type="match status" value="1"/>
</dbReference>
<dbReference type="InterPro" id="IPR003593">
    <property type="entry name" value="AAA+_ATPase"/>
</dbReference>
<dbReference type="GO" id="GO:0005524">
    <property type="term" value="F:ATP binding"/>
    <property type="evidence" value="ECO:0007669"/>
    <property type="project" value="UniProtKB-KW"/>
</dbReference>
<dbReference type="GO" id="GO:0015413">
    <property type="term" value="F:ABC-type nickel transporter activity"/>
    <property type="evidence" value="ECO:0007669"/>
    <property type="project" value="UniProtKB-EC"/>
</dbReference>
<protein>
    <recommendedName>
        <fullName evidence="14">Nickel import system ATP-binding protein NikD</fullName>
        <ecNumber evidence="13">7.2.2.11</ecNumber>
    </recommendedName>
</protein>
<evidence type="ECO:0000256" key="12">
    <source>
        <dbReference type="ARBA" id="ARBA00038669"/>
    </source>
</evidence>
<keyword evidence="11" id="KW-0472">Membrane</keyword>
<dbReference type="AlphaFoldDB" id="A0A9E3H2D0"/>
<dbReference type="EC" id="7.2.2.11" evidence="13"/>
<evidence type="ECO:0000256" key="4">
    <source>
        <dbReference type="ARBA" id="ARBA00022475"/>
    </source>
</evidence>
<keyword evidence="8" id="KW-1278">Translocase</keyword>
<comment type="subcellular location">
    <subcellularLocation>
        <location evidence="1">Cell membrane</location>
        <topology evidence="1">Peripheral membrane protein</topology>
    </subcellularLocation>
</comment>
<evidence type="ECO:0000256" key="10">
    <source>
        <dbReference type="ARBA" id="ARBA00023112"/>
    </source>
</evidence>
<evidence type="ECO:0000313" key="18">
    <source>
        <dbReference type="Proteomes" id="UP000813215"/>
    </source>
</evidence>
<accession>A0A9E3H2D0</accession>
<comment type="catalytic activity">
    <reaction evidence="15">
        <text>Ni(2+)(out) + ATP + H2O = Ni(2+)(in) + ADP + phosphate + H(+)</text>
        <dbReference type="Rhea" id="RHEA:15557"/>
        <dbReference type="ChEBI" id="CHEBI:15377"/>
        <dbReference type="ChEBI" id="CHEBI:15378"/>
        <dbReference type="ChEBI" id="CHEBI:30616"/>
        <dbReference type="ChEBI" id="CHEBI:43474"/>
        <dbReference type="ChEBI" id="CHEBI:49786"/>
        <dbReference type="ChEBI" id="CHEBI:456216"/>
        <dbReference type="EC" id="7.2.2.11"/>
    </reaction>
    <physiologicalReaction direction="left-to-right" evidence="15">
        <dbReference type="Rhea" id="RHEA:15558"/>
    </physiologicalReaction>
</comment>
<dbReference type="InterPro" id="IPR013563">
    <property type="entry name" value="Oligopep_ABC_C"/>
</dbReference>
<evidence type="ECO:0000256" key="3">
    <source>
        <dbReference type="ARBA" id="ARBA00022448"/>
    </source>
</evidence>
<evidence type="ECO:0000256" key="1">
    <source>
        <dbReference type="ARBA" id="ARBA00004202"/>
    </source>
</evidence>
<dbReference type="GO" id="GO:0015833">
    <property type="term" value="P:peptide transport"/>
    <property type="evidence" value="ECO:0007669"/>
    <property type="project" value="InterPro"/>
</dbReference>
<evidence type="ECO:0000256" key="15">
    <source>
        <dbReference type="ARBA" id="ARBA00048610"/>
    </source>
</evidence>
<dbReference type="InterPro" id="IPR017871">
    <property type="entry name" value="ABC_transporter-like_CS"/>
</dbReference>
<dbReference type="PROSITE" id="PS00211">
    <property type="entry name" value="ABC_TRANSPORTER_1"/>
    <property type="match status" value="1"/>
</dbReference>
<evidence type="ECO:0000256" key="2">
    <source>
        <dbReference type="ARBA" id="ARBA00005417"/>
    </source>
</evidence>
<keyword evidence="9" id="KW-0406">Ion transport</keyword>
<dbReference type="InterPro" id="IPR050388">
    <property type="entry name" value="ABC_Ni/Peptide_Import"/>
</dbReference>
<comment type="similarity">
    <text evidence="2">Belongs to the ABC transporter superfamily.</text>
</comment>
<evidence type="ECO:0000256" key="6">
    <source>
        <dbReference type="ARBA" id="ARBA00022741"/>
    </source>
</evidence>
<reference evidence="17" key="2">
    <citation type="journal article" date="2022" name="Microbiol. Resour. Announc.">
        <title>Metagenome Sequencing to Explore Phylogenomics of Terrestrial Cyanobacteria.</title>
        <authorList>
            <person name="Ward R.D."/>
            <person name="Stajich J.E."/>
            <person name="Johansen J.R."/>
            <person name="Huntemann M."/>
            <person name="Clum A."/>
            <person name="Foster B."/>
            <person name="Foster B."/>
            <person name="Roux S."/>
            <person name="Palaniappan K."/>
            <person name="Varghese N."/>
            <person name="Mukherjee S."/>
            <person name="Reddy T.B.K."/>
            <person name="Daum C."/>
            <person name="Copeland A."/>
            <person name="Chen I.A."/>
            <person name="Ivanova N.N."/>
            <person name="Kyrpides N.C."/>
            <person name="Shapiro N."/>
            <person name="Eloe-Fadrosh E.A."/>
            <person name="Pietrasiak N."/>
        </authorList>
    </citation>
    <scope>NUCLEOTIDE SEQUENCE</scope>
    <source>
        <strain evidence="17">HA4357-MV3</strain>
    </source>
</reference>
<organism evidence="17 18">
    <name type="scientific">Pelatocladus maniniholoensis HA4357-MV3</name>
    <dbReference type="NCBI Taxonomy" id="1117104"/>
    <lineage>
        <taxon>Bacteria</taxon>
        <taxon>Bacillati</taxon>
        <taxon>Cyanobacteriota</taxon>
        <taxon>Cyanophyceae</taxon>
        <taxon>Nostocales</taxon>
        <taxon>Nostocaceae</taxon>
        <taxon>Pelatocladus</taxon>
    </lineage>
</organism>
<dbReference type="PROSITE" id="PS50893">
    <property type="entry name" value="ABC_TRANSPORTER_2"/>
    <property type="match status" value="1"/>
</dbReference>
<dbReference type="GO" id="GO:0005886">
    <property type="term" value="C:plasma membrane"/>
    <property type="evidence" value="ECO:0007669"/>
    <property type="project" value="UniProtKB-SubCell"/>
</dbReference>
<evidence type="ECO:0000256" key="13">
    <source>
        <dbReference type="ARBA" id="ARBA00039098"/>
    </source>
</evidence>
<evidence type="ECO:0000256" key="9">
    <source>
        <dbReference type="ARBA" id="ARBA00023065"/>
    </source>
</evidence>
<evidence type="ECO:0000256" key="8">
    <source>
        <dbReference type="ARBA" id="ARBA00022967"/>
    </source>
</evidence>
<keyword evidence="4" id="KW-1003">Cell membrane</keyword>
<reference evidence="17" key="1">
    <citation type="submission" date="2021-05" db="EMBL/GenBank/DDBJ databases">
        <authorList>
            <person name="Pietrasiak N."/>
            <person name="Ward R."/>
            <person name="Stajich J.E."/>
            <person name="Kurbessoian T."/>
        </authorList>
    </citation>
    <scope>NUCLEOTIDE SEQUENCE</scope>
    <source>
        <strain evidence="17">HA4357-MV3</strain>
    </source>
</reference>